<protein>
    <submittedName>
        <fullName evidence="1">Uncharacterized protein</fullName>
    </submittedName>
</protein>
<proteinExistence type="predicted"/>
<evidence type="ECO:0000313" key="2">
    <source>
        <dbReference type="Proteomes" id="UP001295684"/>
    </source>
</evidence>
<comment type="caution">
    <text evidence="1">The sequence shown here is derived from an EMBL/GenBank/DDBJ whole genome shotgun (WGS) entry which is preliminary data.</text>
</comment>
<reference evidence="1" key="1">
    <citation type="submission" date="2023-07" db="EMBL/GenBank/DDBJ databases">
        <authorList>
            <consortium name="AG Swart"/>
            <person name="Singh M."/>
            <person name="Singh A."/>
            <person name="Seah K."/>
            <person name="Emmerich C."/>
        </authorList>
    </citation>
    <scope>NUCLEOTIDE SEQUENCE</scope>
    <source>
        <strain evidence="1">DP1</strain>
    </source>
</reference>
<sequence length="51" mass="6038">MKKLCYRKWFEKGGFQSICNDICFWCICCEFSIFGVINDVCCCLREISRVV</sequence>
<organism evidence="1 2">
    <name type="scientific">Euplotes crassus</name>
    <dbReference type="NCBI Taxonomy" id="5936"/>
    <lineage>
        <taxon>Eukaryota</taxon>
        <taxon>Sar</taxon>
        <taxon>Alveolata</taxon>
        <taxon>Ciliophora</taxon>
        <taxon>Intramacronucleata</taxon>
        <taxon>Spirotrichea</taxon>
        <taxon>Hypotrichia</taxon>
        <taxon>Euplotida</taxon>
        <taxon>Euplotidae</taxon>
        <taxon>Moneuplotes</taxon>
    </lineage>
</organism>
<gene>
    <name evidence="1" type="ORF">ECRASSUSDP1_LOCUS24340</name>
</gene>
<name>A0AAD2D6U3_EUPCR</name>
<dbReference type="EMBL" id="CAMPGE010025055">
    <property type="protein sequence ID" value="CAI2382852.1"/>
    <property type="molecule type" value="Genomic_DNA"/>
</dbReference>
<accession>A0AAD2D6U3</accession>
<evidence type="ECO:0000313" key="1">
    <source>
        <dbReference type="EMBL" id="CAI2382852.1"/>
    </source>
</evidence>
<dbReference type="AlphaFoldDB" id="A0AAD2D6U3"/>
<dbReference type="Proteomes" id="UP001295684">
    <property type="component" value="Unassembled WGS sequence"/>
</dbReference>
<keyword evidence="2" id="KW-1185">Reference proteome</keyword>